<comment type="similarity">
    <text evidence="2">Belongs to the SusD family.</text>
</comment>
<name>A0A414C6H2_9BACT</name>
<feature type="domain" description="RagB/SusD" evidence="7">
    <location>
        <begin position="269"/>
        <end position="589"/>
    </location>
</feature>
<evidence type="ECO:0000256" key="3">
    <source>
        <dbReference type="ARBA" id="ARBA00022729"/>
    </source>
</evidence>
<proteinExistence type="inferred from homology"/>
<evidence type="ECO:0000256" key="6">
    <source>
        <dbReference type="SAM" id="SignalP"/>
    </source>
</evidence>
<dbReference type="GO" id="GO:0009279">
    <property type="term" value="C:cell outer membrane"/>
    <property type="evidence" value="ECO:0007669"/>
    <property type="project" value="UniProtKB-SubCell"/>
</dbReference>
<dbReference type="AlphaFoldDB" id="A0A414C6H2"/>
<dbReference type="EMBL" id="QSII01000003">
    <property type="protein sequence ID" value="RHC88997.1"/>
    <property type="molecule type" value="Genomic_DNA"/>
</dbReference>
<dbReference type="Pfam" id="PF07980">
    <property type="entry name" value="SusD_RagB"/>
    <property type="match status" value="1"/>
</dbReference>
<dbReference type="Proteomes" id="UP000286260">
    <property type="component" value="Unassembled WGS sequence"/>
</dbReference>
<sequence>MKMNKKILFSIVALSLVLSSGCNDDFLDRYPETNVTEANFFKTSSDLELYSNQFYRYFESIRYDYPSDNICTPTTNDELFQVMSGGILPSNATQWNWTDIRNVNFMIARSGNVSGEETAHFVGLARMVRAYLYYYDKVLRYSNVPWYSRNLQTTDEDLLYKTQDSRSLVVDSVMADLNFAVVNMKSNTDRTLFSKEVALALLARIALSEASWRKYHAELELNDADKYYQIAIAACEELMRSGSFSLNIDYAANFRNNDLKGNPEMIMYQDFNYGDPNRVWWNQSWEGHGMLSRDLMETYLYIDGDKAKPFTSVEGYNEMSFDEFYKNRDSRLEATFWTPGYVCTNWTSPRIPNLIYGGYGIKKYDGLPTNQNGYAASAICWSDLPIFRYAEILLIYAEAKAELGILTQTDLDNTINLLRDRAKVPRATLADWEANVDPVLLKKYPNVLSSQKAAILEVRRERRVELADEGFRYDDLMRWSCGDYFSQIQAGIYFPDFGLYDLNADNVPDVLIVATNADKEKYADEIAQYGILSYVIEDGQVALTEGTKGCIKPAGKDNVFTFESPKHYYYPISEQDMVINSNLTQISFWK</sequence>
<keyword evidence="3 6" id="KW-0732">Signal</keyword>
<evidence type="ECO:0000313" key="9">
    <source>
        <dbReference type="Proteomes" id="UP000286260"/>
    </source>
</evidence>
<evidence type="ECO:0000256" key="4">
    <source>
        <dbReference type="ARBA" id="ARBA00023136"/>
    </source>
</evidence>
<gene>
    <name evidence="8" type="ORF">DW828_03455</name>
</gene>
<organism evidence="8 9">
    <name type="scientific">Parabacteroides merdae</name>
    <dbReference type="NCBI Taxonomy" id="46503"/>
    <lineage>
        <taxon>Bacteria</taxon>
        <taxon>Pseudomonadati</taxon>
        <taxon>Bacteroidota</taxon>
        <taxon>Bacteroidia</taxon>
        <taxon>Bacteroidales</taxon>
        <taxon>Tannerellaceae</taxon>
        <taxon>Parabacteroides</taxon>
    </lineage>
</organism>
<dbReference type="InterPro" id="IPR012944">
    <property type="entry name" value="SusD_RagB_dom"/>
</dbReference>
<dbReference type="PROSITE" id="PS51257">
    <property type="entry name" value="PROKAR_LIPOPROTEIN"/>
    <property type="match status" value="1"/>
</dbReference>
<feature type="chain" id="PRO_5018991589" evidence="6">
    <location>
        <begin position="25"/>
        <end position="590"/>
    </location>
</feature>
<dbReference type="RefSeq" id="WP_122203955.1">
    <property type="nucleotide sequence ID" value="NZ_QSII01000003.1"/>
</dbReference>
<accession>A0A414C6H2</accession>
<evidence type="ECO:0000256" key="5">
    <source>
        <dbReference type="ARBA" id="ARBA00023237"/>
    </source>
</evidence>
<dbReference type="InterPro" id="IPR011990">
    <property type="entry name" value="TPR-like_helical_dom_sf"/>
</dbReference>
<comment type="subcellular location">
    <subcellularLocation>
        <location evidence="1">Cell outer membrane</location>
    </subcellularLocation>
</comment>
<feature type="signal peptide" evidence="6">
    <location>
        <begin position="1"/>
        <end position="24"/>
    </location>
</feature>
<keyword evidence="4" id="KW-0472">Membrane</keyword>
<dbReference type="Gene3D" id="1.25.40.390">
    <property type="match status" value="1"/>
</dbReference>
<evidence type="ECO:0000313" key="8">
    <source>
        <dbReference type="EMBL" id="RHC88997.1"/>
    </source>
</evidence>
<comment type="caution">
    <text evidence="8">The sequence shown here is derived from an EMBL/GenBank/DDBJ whole genome shotgun (WGS) entry which is preliminary data.</text>
</comment>
<evidence type="ECO:0000259" key="7">
    <source>
        <dbReference type="Pfam" id="PF07980"/>
    </source>
</evidence>
<evidence type="ECO:0000256" key="2">
    <source>
        <dbReference type="ARBA" id="ARBA00006275"/>
    </source>
</evidence>
<keyword evidence="5" id="KW-0998">Cell outer membrane</keyword>
<evidence type="ECO:0000256" key="1">
    <source>
        <dbReference type="ARBA" id="ARBA00004442"/>
    </source>
</evidence>
<protein>
    <submittedName>
        <fullName evidence="8">RagB/SusD family nutrient uptake outer membrane protein</fullName>
    </submittedName>
</protein>
<dbReference type="SUPFAM" id="SSF48452">
    <property type="entry name" value="TPR-like"/>
    <property type="match status" value="1"/>
</dbReference>
<reference evidence="8 9" key="1">
    <citation type="submission" date="2018-08" db="EMBL/GenBank/DDBJ databases">
        <title>A genome reference for cultivated species of the human gut microbiota.</title>
        <authorList>
            <person name="Zou Y."/>
            <person name="Xue W."/>
            <person name="Luo G."/>
        </authorList>
    </citation>
    <scope>NUCLEOTIDE SEQUENCE [LARGE SCALE GENOMIC DNA]</scope>
    <source>
        <strain evidence="8 9">AM34-17</strain>
    </source>
</reference>